<evidence type="ECO:0000259" key="6">
    <source>
        <dbReference type="Pfam" id="PF04932"/>
    </source>
</evidence>
<evidence type="ECO:0000256" key="4">
    <source>
        <dbReference type="ARBA" id="ARBA00023136"/>
    </source>
</evidence>
<feature type="transmembrane region" description="Helical" evidence="5">
    <location>
        <begin position="326"/>
        <end position="346"/>
    </location>
</feature>
<evidence type="ECO:0000256" key="1">
    <source>
        <dbReference type="ARBA" id="ARBA00004141"/>
    </source>
</evidence>
<dbReference type="InterPro" id="IPR051533">
    <property type="entry name" value="WaaL-like"/>
</dbReference>
<gene>
    <name evidence="7" type="ORF">QFZ34_000569</name>
</gene>
<dbReference type="PANTHER" id="PTHR37422:SF17">
    <property type="entry name" value="O-ANTIGEN LIGASE"/>
    <property type="match status" value="1"/>
</dbReference>
<accession>A0ABU0S3Q6</accession>
<keyword evidence="4 5" id="KW-0472">Membrane</keyword>
<feature type="domain" description="O-antigen ligase-related" evidence="6">
    <location>
        <begin position="188"/>
        <end position="335"/>
    </location>
</feature>
<feature type="transmembrane region" description="Helical" evidence="5">
    <location>
        <begin position="380"/>
        <end position="398"/>
    </location>
</feature>
<organism evidence="7 8">
    <name type="scientific">Phyllobacterium ifriqiyense</name>
    <dbReference type="NCBI Taxonomy" id="314238"/>
    <lineage>
        <taxon>Bacteria</taxon>
        <taxon>Pseudomonadati</taxon>
        <taxon>Pseudomonadota</taxon>
        <taxon>Alphaproteobacteria</taxon>
        <taxon>Hyphomicrobiales</taxon>
        <taxon>Phyllobacteriaceae</taxon>
        <taxon>Phyllobacterium</taxon>
    </lineage>
</organism>
<sequence>MRKSTFIDPERNQKYATAATAASVFVFAYSIIFGFLSILVFYALWLPLVFLDYRKVLGNYVRFYWIFSFVTLAILSFAWSAAPPVTIRAGIQYATTIICALIASRTVSTSSFMRGMTIGVAVVLIYSLVFGEFQYDELDGTYDFVGAFSSKNQLGFFASLGVYFAFSSFVIMRSSRTWRVFSLLAGTLAVYCLLYSSSATSIIATVATIMISLTLGFALLFPPRYRKVFFSVLLIVAIAGAGIALNSGVLDVILGAFGKDTTLTGRTYLWQEGLKAFQSSPWLGMGYQAYWVQGFSEAERLWDEFYIATRSGFHFHNTYIEVLVELGYAGLVLIIAILAIVVFGNLGRLLDYPQAQSAHLLFGVSVLLLIRSFFEIDFIQPYTIGSFLLYYLAGQIAIKRHADRPVNSLPQAAYHDGLRYSRR</sequence>
<protein>
    <submittedName>
        <fullName evidence="7">Exopolysaccharide production protein ExoQ</fullName>
    </submittedName>
</protein>
<feature type="transmembrane region" description="Helical" evidence="5">
    <location>
        <begin position="63"/>
        <end position="79"/>
    </location>
</feature>
<dbReference type="EMBL" id="JAUSZT010000002">
    <property type="protein sequence ID" value="MDQ0995392.1"/>
    <property type="molecule type" value="Genomic_DNA"/>
</dbReference>
<comment type="subcellular location">
    <subcellularLocation>
        <location evidence="1">Membrane</location>
        <topology evidence="1">Multi-pass membrane protein</topology>
    </subcellularLocation>
</comment>
<evidence type="ECO:0000313" key="8">
    <source>
        <dbReference type="Proteomes" id="UP001237780"/>
    </source>
</evidence>
<evidence type="ECO:0000256" key="5">
    <source>
        <dbReference type="SAM" id="Phobius"/>
    </source>
</evidence>
<keyword evidence="8" id="KW-1185">Reference proteome</keyword>
<proteinExistence type="predicted"/>
<name>A0ABU0S3Q6_9HYPH</name>
<evidence type="ECO:0000256" key="3">
    <source>
        <dbReference type="ARBA" id="ARBA00022989"/>
    </source>
</evidence>
<feature type="transmembrane region" description="Helical" evidence="5">
    <location>
        <begin position="202"/>
        <end position="221"/>
    </location>
</feature>
<dbReference type="RefSeq" id="WP_307276580.1">
    <property type="nucleotide sequence ID" value="NZ_JAUSZT010000002.1"/>
</dbReference>
<feature type="transmembrane region" description="Helical" evidence="5">
    <location>
        <begin position="228"/>
        <end position="250"/>
    </location>
</feature>
<feature type="transmembrane region" description="Helical" evidence="5">
    <location>
        <begin position="358"/>
        <end position="374"/>
    </location>
</feature>
<dbReference type="PANTHER" id="PTHR37422">
    <property type="entry name" value="TEICHURONIC ACID BIOSYNTHESIS PROTEIN TUAE"/>
    <property type="match status" value="1"/>
</dbReference>
<feature type="transmembrane region" description="Helical" evidence="5">
    <location>
        <begin position="153"/>
        <end position="171"/>
    </location>
</feature>
<comment type="caution">
    <text evidence="7">The sequence shown here is derived from an EMBL/GenBank/DDBJ whole genome shotgun (WGS) entry which is preliminary data.</text>
</comment>
<dbReference type="InterPro" id="IPR007016">
    <property type="entry name" value="O-antigen_ligase-rel_domated"/>
</dbReference>
<dbReference type="Proteomes" id="UP001237780">
    <property type="component" value="Unassembled WGS sequence"/>
</dbReference>
<feature type="transmembrane region" description="Helical" evidence="5">
    <location>
        <begin position="115"/>
        <end position="133"/>
    </location>
</feature>
<dbReference type="Pfam" id="PF04932">
    <property type="entry name" value="Wzy_C"/>
    <property type="match status" value="1"/>
</dbReference>
<evidence type="ECO:0000313" key="7">
    <source>
        <dbReference type="EMBL" id="MDQ0995392.1"/>
    </source>
</evidence>
<keyword evidence="2 5" id="KW-0812">Transmembrane</keyword>
<reference evidence="7 8" key="1">
    <citation type="submission" date="2023-07" db="EMBL/GenBank/DDBJ databases">
        <title>Comparative genomics of wheat-associated soil bacteria to identify genetic determinants of phenazine resistance.</title>
        <authorList>
            <person name="Mouncey N."/>
        </authorList>
    </citation>
    <scope>NUCLEOTIDE SEQUENCE [LARGE SCALE GENOMIC DNA]</scope>
    <source>
        <strain evidence="7 8">W4I11</strain>
    </source>
</reference>
<feature type="transmembrane region" description="Helical" evidence="5">
    <location>
        <begin position="178"/>
        <end position="196"/>
    </location>
</feature>
<feature type="transmembrane region" description="Helical" evidence="5">
    <location>
        <begin position="20"/>
        <end position="51"/>
    </location>
</feature>
<evidence type="ECO:0000256" key="2">
    <source>
        <dbReference type="ARBA" id="ARBA00022692"/>
    </source>
</evidence>
<keyword evidence="3 5" id="KW-1133">Transmembrane helix</keyword>